<dbReference type="Pfam" id="PF02463">
    <property type="entry name" value="SMC_N"/>
    <property type="match status" value="2"/>
</dbReference>
<evidence type="ECO:0000256" key="3">
    <source>
        <dbReference type="ARBA" id="ARBA00022741"/>
    </source>
</evidence>
<dbReference type="InterPro" id="IPR003395">
    <property type="entry name" value="RecF/RecN/SMC_N"/>
</dbReference>
<feature type="coiled-coil region" evidence="7">
    <location>
        <begin position="339"/>
        <end position="373"/>
    </location>
</feature>
<dbReference type="InterPro" id="IPR011890">
    <property type="entry name" value="SMC_prok"/>
</dbReference>
<dbReference type="InterPro" id="IPR010935">
    <property type="entry name" value="SMC_hinge"/>
</dbReference>
<gene>
    <name evidence="7 9" type="primary">smc</name>
    <name evidence="9" type="ORF">HYG85_00120</name>
</gene>
<dbReference type="InterPro" id="IPR024704">
    <property type="entry name" value="SMC"/>
</dbReference>
<keyword evidence="6 7" id="KW-0238">DNA-binding</keyword>
<evidence type="ECO:0000256" key="2">
    <source>
        <dbReference type="ARBA" id="ARBA00022490"/>
    </source>
</evidence>
<dbReference type="KEGG" id="vgu:HYG85_00120"/>
<feature type="coiled-coil region" evidence="7">
    <location>
        <begin position="911"/>
        <end position="938"/>
    </location>
</feature>
<dbReference type="AlphaFoldDB" id="A0A8J8M757"/>
<proteinExistence type="inferred from homology"/>
<dbReference type="SUPFAM" id="SSF52540">
    <property type="entry name" value="P-loop containing nucleoside triphosphate hydrolases"/>
    <property type="match status" value="1"/>
</dbReference>
<reference evidence="9 10" key="1">
    <citation type="submission" date="2020-07" db="EMBL/GenBank/DDBJ databases">
        <title>Vallitalea guaymasensis genome.</title>
        <authorList>
            <person name="Postec A."/>
        </authorList>
    </citation>
    <scope>NUCLEOTIDE SEQUENCE [LARGE SCALE GENOMIC DNA]</scope>
    <source>
        <strain evidence="9 10">Ra1766G1</strain>
    </source>
</reference>
<feature type="coiled-coil region" evidence="7">
    <location>
        <begin position="967"/>
        <end position="994"/>
    </location>
</feature>
<protein>
    <recommendedName>
        <fullName evidence="7">Chromosome partition protein Smc</fullName>
    </recommendedName>
</protein>
<dbReference type="Pfam" id="PF06470">
    <property type="entry name" value="SMC_hinge"/>
    <property type="match status" value="1"/>
</dbReference>
<dbReference type="CDD" id="cd03278">
    <property type="entry name" value="ABC_SMC_barmotin"/>
    <property type="match status" value="1"/>
</dbReference>
<dbReference type="Gene3D" id="3.40.50.300">
    <property type="entry name" value="P-loop containing nucleotide triphosphate hydrolases"/>
    <property type="match status" value="2"/>
</dbReference>
<dbReference type="EMBL" id="CP058561">
    <property type="protein sequence ID" value="QUH27410.1"/>
    <property type="molecule type" value="Genomic_DNA"/>
</dbReference>
<name>A0A8J8M757_9FIRM</name>
<dbReference type="GO" id="GO:0005737">
    <property type="term" value="C:cytoplasm"/>
    <property type="evidence" value="ECO:0007669"/>
    <property type="project" value="UniProtKB-SubCell"/>
</dbReference>
<dbReference type="Gene3D" id="1.20.1060.20">
    <property type="match status" value="1"/>
</dbReference>
<dbReference type="GO" id="GO:0003677">
    <property type="term" value="F:DNA binding"/>
    <property type="evidence" value="ECO:0007669"/>
    <property type="project" value="UniProtKB-UniRule"/>
</dbReference>
<dbReference type="GO" id="GO:0007062">
    <property type="term" value="P:sister chromatid cohesion"/>
    <property type="evidence" value="ECO:0007669"/>
    <property type="project" value="InterPro"/>
</dbReference>
<keyword evidence="4 7" id="KW-0067">ATP-binding</keyword>
<dbReference type="FunFam" id="3.40.50.300:FF:000901">
    <property type="entry name" value="Chromosome partition protein Smc"/>
    <property type="match status" value="1"/>
</dbReference>
<evidence type="ECO:0000256" key="5">
    <source>
        <dbReference type="ARBA" id="ARBA00023054"/>
    </source>
</evidence>
<dbReference type="GO" id="GO:0030261">
    <property type="term" value="P:chromosome condensation"/>
    <property type="evidence" value="ECO:0007669"/>
    <property type="project" value="InterPro"/>
</dbReference>
<feature type="coiled-coil region" evidence="7">
    <location>
        <begin position="673"/>
        <end position="865"/>
    </location>
</feature>
<comment type="domain">
    <text evidence="7">Contains large globular domains required for ATP hydrolysis at each terminus and a third globular domain forming a flexible hinge near the middle of the molecule. These domains are separated by coiled-coil structures.</text>
</comment>
<comment type="subunit">
    <text evidence="7">Homodimer.</text>
</comment>
<evidence type="ECO:0000256" key="6">
    <source>
        <dbReference type="ARBA" id="ARBA00023125"/>
    </source>
</evidence>
<dbReference type="RefSeq" id="WP_212691797.1">
    <property type="nucleotide sequence ID" value="NZ_CP058561.1"/>
</dbReference>
<evidence type="ECO:0000256" key="7">
    <source>
        <dbReference type="HAMAP-Rule" id="MF_01894"/>
    </source>
</evidence>
<feature type="binding site" evidence="7">
    <location>
        <begin position="32"/>
        <end position="39"/>
    </location>
    <ligand>
        <name>ATP</name>
        <dbReference type="ChEBI" id="CHEBI:30616"/>
    </ligand>
</feature>
<dbReference type="Proteomes" id="UP000677305">
    <property type="component" value="Chromosome"/>
</dbReference>
<dbReference type="InterPro" id="IPR027417">
    <property type="entry name" value="P-loop_NTPase"/>
</dbReference>
<sequence>MYLKNIELQGFKSFANKINFEFNEGITGIVGPNGSGKSNIADAVRWVLGAQSAKQLRGSKMEDVIFAGTENRRPVGYSQVDITIDNHDKRMAIDYLEVTISRRVYRSGESEFYINKTPCRLKDIHELFLDTGVGKEGYSIIGQGQIDKILSTKPEDRRDLFDEAAGIVKFKRRKSEAYKKLEQEKQNLLRINDIIKELEGQKGNLEGQAEVAKKYLSLKEELKKYEVNIFITEYEKLDKNVEDISKKEKDTNEEIVSVNNKYEEIKLKYNELNNDLQDIGTKIDNKKDEISTNNLEKERIENNIKINNERISSIKVTNERIEQNISEINSKHDLNLTSVKVIEEEIVSLKSSIELLTSQLKEKEEQLALISEEISTGETTIEEIKTNIIERLNEITVVKSKIQRYSTMLENIENRRNFLIDKINKVQNESIILNNKKEQIEEKITFVEEDLQQTKSETISTTDKIKEINESKHDIEEKLNIYNQQINQYKSKYNALNDITEHYEGYNYSIRKVMELKTKNNIDSVLGVVADIIKVDKKYEIAIETALGGGVQNIITKEEETAKKMINYLKTNKFGRATFLPLTSIRTNNNYNPISNEKGFIGYGNDLVIYDDMYDNIIKYLLGRVVIVDNIDNAVTLARKYNYKLKIVTLSGEVLNPGGSLTGGSYKNKANNFLSRKRELNEYKNKIQQITEEIKIASNKRTKIVEERNSLSDKSKELMSKEHNLNIKMNSLQINMNQIIKDINQKQQEINDSKVELNELDNQNTELMATTEKYNEELSGTESENTDAEDKVLSLTEAIQKKKATRNTLNEEITNLKITMTSTKQKLNSSNQNIERLDNELQDINKQKEKLNEELQNNKNDIGLKISLINKYQKDVKEVLDCIGAKHAELEILNKNKEEISLKQNAIFEERESLSEKSNLLEKEIMRLQNVKMKYELQKENITNYMWDEYELTFNMVAEYKDDLGTVSQLKNKVKELKETIKALGDVNVNAIEEYKEVITRYDFLSEQKEDLIVAKEKLIGIINELDKEMIKQFKIKFKEIKLQFDLVFKELFGGGKGLLYLVDEENVLESGINIVAQPPGKKLQSMMLLSGGERAFTAIALLFAIQRLKPSPFCVLDEIEAALDDANVERFAKYLQKLSGNTQFIIITHRRGTMEAADALYGITMQEKGISTRVSVKLIENELTG</sequence>
<feature type="coiled-coil region" evidence="7">
    <location>
        <begin position="402"/>
        <end position="499"/>
    </location>
</feature>
<dbReference type="PANTHER" id="PTHR43977">
    <property type="entry name" value="STRUCTURAL MAINTENANCE OF CHROMOSOMES PROTEIN 3"/>
    <property type="match status" value="1"/>
</dbReference>
<accession>A0A8J8M757</accession>
<keyword evidence="10" id="KW-1185">Reference proteome</keyword>
<comment type="function">
    <text evidence="7">Required for chromosome condensation and partitioning.</text>
</comment>
<evidence type="ECO:0000256" key="4">
    <source>
        <dbReference type="ARBA" id="ARBA00022840"/>
    </source>
</evidence>
<comment type="similarity">
    <text evidence="7">Belongs to the SMC family.</text>
</comment>
<feature type="domain" description="SMC hinge" evidence="8">
    <location>
        <begin position="523"/>
        <end position="638"/>
    </location>
</feature>
<keyword evidence="3 7" id="KW-0547">Nucleotide-binding</keyword>
<dbReference type="FunFam" id="3.40.50.300:FF:000984">
    <property type="entry name" value="Chromosome partition protein Smc"/>
    <property type="match status" value="1"/>
</dbReference>
<dbReference type="SMART" id="SM00968">
    <property type="entry name" value="SMC_hinge"/>
    <property type="match status" value="1"/>
</dbReference>
<evidence type="ECO:0000313" key="10">
    <source>
        <dbReference type="Proteomes" id="UP000677305"/>
    </source>
</evidence>
<dbReference type="GO" id="GO:0006260">
    <property type="term" value="P:DNA replication"/>
    <property type="evidence" value="ECO:0007669"/>
    <property type="project" value="UniProtKB-UniRule"/>
</dbReference>
<dbReference type="InterPro" id="IPR036277">
    <property type="entry name" value="SMC_hinge_sf"/>
</dbReference>
<keyword evidence="5 7" id="KW-0175">Coiled coil</keyword>
<dbReference type="NCBIfam" id="TIGR02168">
    <property type="entry name" value="SMC_prok_B"/>
    <property type="match status" value="1"/>
</dbReference>
<keyword evidence="2 7" id="KW-0963">Cytoplasm</keyword>
<dbReference type="GO" id="GO:0007059">
    <property type="term" value="P:chromosome segregation"/>
    <property type="evidence" value="ECO:0007669"/>
    <property type="project" value="UniProtKB-UniRule"/>
</dbReference>
<evidence type="ECO:0000259" key="8">
    <source>
        <dbReference type="SMART" id="SM00968"/>
    </source>
</evidence>
<dbReference type="GO" id="GO:0016887">
    <property type="term" value="F:ATP hydrolysis activity"/>
    <property type="evidence" value="ECO:0007669"/>
    <property type="project" value="InterPro"/>
</dbReference>
<dbReference type="Gene3D" id="3.30.70.1620">
    <property type="match status" value="1"/>
</dbReference>
<dbReference type="GO" id="GO:0005524">
    <property type="term" value="F:ATP binding"/>
    <property type="evidence" value="ECO:0007669"/>
    <property type="project" value="UniProtKB-UniRule"/>
</dbReference>
<comment type="subcellular location">
    <subcellularLocation>
        <location evidence="1 7">Cytoplasm</location>
    </subcellularLocation>
</comment>
<dbReference type="SUPFAM" id="SSF57997">
    <property type="entry name" value="Tropomyosin"/>
    <property type="match status" value="1"/>
</dbReference>
<feature type="coiled-coil region" evidence="7">
    <location>
        <begin position="167"/>
        <end position="303"/>
    </location>
</feature>
<dbReference type="PIRSF" id="PIRSF005719">
    <property type="entry name" value="SMC"/>
    <property type="match status" value="1"/>
</dbReference>
<evidence type="ECO:0000313" key="9">
    <source>
        <dbReference type="EMBL" id="QUH27410.1"/>
    </source>
</evidence>
<dbReference type="HAMAP" id="MF_01894">
    <property type="entry name" value="Smc_prok"/>
    <property type="match status" value="1"/>
</dbReference>
<dbReference type="GO" id="GO:0005694">
    <property type="term" value="C:chromosome"/>
    <property type="evidence" value="ECO:0007669"/>
    <property type="project" value="InterPro"/>
</dbReference>
<evidence type="ECO:0000256" key="1">
    <source>
        <dbReference type="ARBA" id="ARBA00004496"/>
    </source>
</evidence>
<organism evidence="9 10">
    <name type="scientific">Vallitalea guaymasensis</name>
    <dbReference type="NCBI Taxonomy" id="1185412"/>
    <lineage>
        <taxon>Bacteria</taxon>
        <taxon>Bacillati</taxon>
        <taxon>Bacillota</taxon>
        <taxon>Clostridia</taxon>
        <taxon>Lachnospirales</taxon>
        <taxon>Vallitaleaceae</taxon>
        <taxon>Vallitalea</taxon>
    </lineage>
</organism>
<dbReference type="SUPFAM" id="SSF75553">
    <property type="entry name" value="Smc hinge domain"/>
    <property type="match status" value="1"/>
</dbReference>